<dbReference type="AlphaFoldDB" id="A0A8C9R663"/>
<evidence type="ECO:0000256" key="2">
    <source>
        <dbReference type="ARBA" id="ARBA00022790"/>
    </source>
</evidence>
<dbReference type="OrthoDB" id="10265275at2759"/>
<dbReference type="Ensembl" id="ENSSFOT00015007649.2">
    <property type="protein sequence ID" value="ENSSFOP00015007539.2"/>
    <property type="gene ID" value="ENSSFOG00015004932.2"/>
</dbReference>
<name>A0A8C9R663_SCLFO</name>
<dbReference type="Proteomes" id="UP000694397">
    <property type="component" value="Chromosome 3"/>
</dbReference>
<organism evidence="4 5">
    <name type="scientific">Scleropages formosus</name>
    <name type="common">Asian bonytongue</name>
    <name type="synonym">Osteoglossum formosum</name>
    <dbReference type="NCBI Taxonomy" id="113540"/>
    <lineage>
        <taxon>Eukaryota</taxon>
        <taxon>Metazoa</taxon>
        <taxon>Chordata</taxon>
        <taxon>Craniata</taxon>
        <taxon>Vertebrata</taxon>
        <taxon>Euteleostomi</taxon>
        <taxon>Actinopterygii</taxon>
        <taxon>Neopterygii</taxon>
        <taxon>Teleostei</taxon>
        <taxon>Osteoglossocephala</taxon>
        <taxon>Osteoglossomorpha</taxon>
        <taxon>Osteoglossiformes</taxon>
        <taxon>Osteoglossidae</taxon>
        <taxon>Scleropages</taxon>
    </lineage>
</organism>
<dbReference type="Pfam" id="PF01399">
    <property type="entry name" value="PCI"/>
    <property type="match status" value="1"/>
</dbReference>
<dbReference type="SMART" id="SM00088">
    <property type="entry name" value="PINT"/>
    <property type="match status" value="1"/>
</dbReference>
<proteinExistence type="inferred from homology"/>
<dbReference type="PANTHER" id="PTHR15350:SF5">
    <property type="entry name" value="COP9 SIGNALOSOME COMPLEX SUBUNIT 7"/>
    <property type="match status" value="1"/>
</dbReference>
<sequence length="248" mass="27493">MAGVGEQNLPSLVQQFIIMAQRAEGPQLLSTISQMLEAPGVYSFGEFLKLGCVRELADGPDDAYFKLLNVFAYGTYLEYEDKLPPLTEVQKYKLRQLTLATLAGQMQDIPYSVLLCDLGLDSQQQLEDLIIKAIYAEIIRGKMDQQRKILEVEAFISRDVNYQVLNCVVNDLQEWYVRAERPSRLCPPQLPPAQPGGSPAILRPTLRYNPSSRSWADLGASSQLAMPGIPPKGGTPGGILIRCPSHLN</sequence>
<dbReference type="Pfam" id="PF22061">
    <property type="entry name" value="CSN7_HB_subdom"/>
    <property type="match status" value="1"/>
</dbReference>
<reference evidence="4" key="3">
    <citation type="submission" date="2025-09" db="UniProtKB">
        <authorList>
            <consortium name="Ensembl"/>
        </authorList>
    </citation>
    <scope>IDENTIFICATION</scope>
</reference>
<dbReference type="GeneTree" id="ENSGT00940000157155"/>
<keyword evidence="5" id="KW-1185">Reference proteome</keyword>
<dbReference type="PROSITE" id="PS50250">
    <property type="entry name" value="PCI"/>
    <property type="match status" value="1"/>
</dbReference>
<dbReference type="PANTHER" id="PTHR15350">
    <property type="entry name" value="COP9 SIGNALOSOME COMPLEX SUBUNIT 7/DENDRITIC CELL PROTEIN GA17"/>
    <property type="match status" value="1"/>
</dbReference>
<evidence type="ECO:0000259" key="3">
    <source>
        <dbReference type="PROSITE" id="PS50250"/>
    </source>
</evidence>
<protein>
    <submittedName>
        <fullName evidence="4">COP9 signalosome subunit 7B</fullName>
    </submittedName>
</protein>
<evidence type="ECO:0000313" key="4">
    <source>
        <dbReference type="Ensembl" id="ENSSFOP00015007539.2"/>
    </source>
</evidence>
<reference evidence="4 5" key="1">
    <citation type="submission" date="2019-04" db="EMBL/GenBank/DDBJ databases">
        <authorList>
            <consortium name="Wellcome Sanger Institute Data Sharing"/>
        </authorList>
    </citation>
    <scope>NUCLEOTIDE SEQUENCE [LARGE SCALE GENOMIC DNA]</scope>
</reference>
<dbReference type="GO" id="GO:0008180">
    <property type="term" value="C:COP9 signalosome"/>
    <property type="evidence" value="ECO:0007669"/>
    <property type="project" value="UniProtKB-KW"/>
</dbReference>
<evidence type="ECO:0000256" key="1">
    <source>
        <dbReference type="ARBA" id="ARBA00008482"/>
    </source>
</evidence>
<keyword evidence="2" id="KW-0736">Signalosome</keyword>
<reference evidence="4" key="2">
    <citation type="submission" date="2025-08" db="UniProtKB">
        <authorList>
            <consortium name="Ensembl"/>
        </authorList>
    </citation>
    <scope>IDENTIFICATION</scope>
</reference>
<dbReference type="InterPro" id="IPR000717">
    <property type="entry name" value="PCI_dom"/>
</dbReference>
<feature type="domain" description="PCI" evidence="3">
    <location>
        <begin position="1"/>
        <end position="157"/>
    </location>
</feature>
<evidence type="ECO:0000313" key="5">
    <source>
        <dbReference type="Proteomes" id="UP000694397"/>
    </source>
</evidence>
<dbReference type="InterPro" id="IPR045237">
    <property type="entry name" value="COPS7/eIF3m"/>
</dbReference>
<accession>A0A8C9R663</accession>
<gene>
    <name evidence="4" type="primary">COPS7B</name>
</gene>
<comment type="similarity">
    <text evidence="1">Belongs to the CSN7/EIF3M family. CSN7 subfamily.</text>
</comment>